<dbReference type="GO" id="GO:0003723">
    <property type="term" value="F:RNA binding"/>
    <property type="evidence" value="ECO:0007669"/>
    <property type="project" value="UniProtKB-KW"/>
</dbReference>
<evidence type="ECO:0000313" key="11">
    <source>
        <dbReference type="Proteomes" id="UP000242175"/>
    </source>
</evidence>
<dbReference type="AlphaFoldDB" id="A0A220VDY1"/>
<dbReference type="Pfam" id="PF01479">
    <property type="entry name" value="S4"/>
    <property type="match status" value="1"/>
</dbReference>
<dbReference type="Proteomes" id="UP000242175">
    <property type="component" value="Chromosome large"/>
</dbReference>
<dbReference type="OrthoDB" id="9807213at2"/>
<keyword evidence="3 7" id="KW-0694">RNA-binding</keyword>
<evidence type="ECO:0000256" key="5">
    <source>
        <dbReference type="ARBA" id="ARBA00036944"/>
    </source>
</evidence>
<sequence length="297" mass="33975">MNEKLHKLLARSGYGSRRDIEELIRQKRISIDGNIAPIGARVDSKSSIIRIDGRIVKIVNEDEEICRVIAYNKPEGQISTLKDKNGRPSVFDRLPRLDKGRWIAVGRLDINTAGLLLFTNDGQLSNGLLQPSQKIEKEYMVRVFGNIDESKIRNLVNGIKIDGEVLRFEDVVYAGGEGMNHTFYVMIRDGKNKSVKLLWESQEVTVSRIKRVRFGEIFLTKDMPKGAWKELDLKSINYLRELVSLPPEKNTLIAPDLKRGKSKVQKIKKAVRRYENKLVKDSSSFKSSTRSKLRHKK</sequence>
<reference evidence="10 11" key="1">
    <citation type="journal article" date="2016" name="Int. J. Syst. Evol. Microbiol.">
        <title>Paraphotobacterium marinum gen. nov., sp. nov., a member of the family Vibrionaceae, isolated from surface seawater.</title>
        <authorList>
            <person name="Huang Z."/>
            <person name="Dong C."/>
            <person name="Shao Z."/>
        </authorList>
    </citation>
    <scope>NUCLEOTIDE SEQUENCE [LARGE SCALE GENOMIC DNA]</scope>
    <source>
        <strain evidence="10 11">NSCS20N07D</strain>
    </source>
</reference>
<dbReference type="EC" id="5.4.99.-" evidence="8"/>
<comment type="similarity">
    <text evidence="1 8">Belongs to the pseudouridine synthase RsuA family.</text>
</comment>
<dbReference type="EMBL" id="CP022355">
    <property type="protein sequence ID" value="ASK78604.1"/>
    <property type="molecule type" value="Genomic_DNA"/>
</dbReference>
<dbReference type="InterPro" id="IPR000748">
    <property type="entry name" value="PsdUridine_synth_RsuA/RluB/E/F"/>
</dbReference>
<dbReference type="NCBIfam" id="NF007976">
    <property type="entry name" value="PRK10700.1"/>
    <property type="match status" value="1"/>
</dbReference>
<dbReference type="NCBIfam" id="TIGR00093">
    <property type="entry name" value="pseudouridine synthase"/>
    <property type="match status" value="1"/>
</dbReference>
<protein>
    <recommendedName>
        <fullName evidence="8">Pseudouridine synthase</fullName>
        <ecNumber evidence="8">5.4.99.-</ecNumber>
    </recommendedName>
</protein>
<feature type="domain" description="RNA-binding S4" evidence="9">
    <location>
        <begin position="3"/>
        <end position="64"/>
    </location>
</feature>
<dbReference type="SUPFAM" id="SSF55120">
    <property type="entry name" value="Pseudouridine synthase"/>
    <property type="match status" value="1"/>
</dbReference>
<dbReference type="SUPFAM" id="SSF55174">
    <property type="entry name" value="Alpha-L RNA-binding motif"/>
    <property type="match status" value="1"/>
</dbReference>
<evidence type="ECO:0000256" key="1">
    <source>
        <dbReference type="ARBA" id="ARBA00008348"/>
    </source>
</evidence>
<keyword evidence="11" id="KW-1185">Reference proteome</keyword>
<evidence type="ECO:0000256" key="8">
    <source>
        <dbReference type="RuleBase" id="RU003887"/>
    </source>
</evidence>
<evidence type="ECO:0000259" key="9">
    <source>
        <dbReference type="SMART" id="SM00363"/>
    </source>
</evidence>
<proteinExistence type="inferred from homology"/>
<dbReference type="KEGG" id="pmai:CF386_06085"/>
<dbReference type="GO" id="GO:0160139">
    <property type="term" value="F:23S rRNA pseudouridine(2605) synthase activity"/>
    <property type="evidence" value="ECO:0007669"/>
    <property type="project" value="UniProtKB-EC"/>
</dbReference>
<dbReference type="PANTHER" id="PTHR47683">
    <property type="entry name" value="PSEUDOURIDINE SYNTHASE FAMILY PROTEIN-RELATED"/>
    <property type="match status" value="1"/>
</dbReference>
<evidence type="ECO:0000256" key="7">
    <source>
        <dbReference type="PROSITE-ProRule" id="PRU00182"/>
    </source>
</evidence>
<dbReference type="InterPro" id="IPR002942">
    <property type="entry name" value="S4_RNA-bd"/>
</dbReference>
<keyword evidence="2" id="KW-0698">rRNA processing</keyword>
<name>A0A220VDY1_9GAMM</name>
<dbReference type="InterPro" id="IPR020094">
    <property type="entry name" value="TruA/RsuA/RluB/E/F_N"/>
</dbReference>
<dbReference type="Pfam" id="PF00849">
    <property type="entry name" value="PseudoU_synth_2"/>
    <property type="match status" value="1"/>
</dbReference>
<evidence type="ECO:0000256" key="6">
    <source>
        <dbReference type="ARBA" id="ARBA00037383"/>
    </source>
</evidence>
<dbReference type="GO" id="GO:0000455">
    <property type="term" value="P:enzyme-directed rRNA pseudouridine synthesis"/>
    <property type="evidence" value="ECO:0007669"/>
    <property type="project" value="UniProtKB-ARBA"/>
</dbReference>
<keyword evidence="4 8" id="KW-0413">Isomerase</keyword>
<dbReference type="PROSITE" id="PS01149">
    <property type="entry name" value="PSI_RSU"/>
    <property type="match status" value="1"/>
</dbReference>
<comment type="function">
    <text evidence="6">Responsible for synthesis of pseudouridine from uracil-2605 in 23S ribosomal RNA.</text>
</comment>
<dbReference type="Gene3D" id="3.30.70.1560">
    <property type="entry name" value="Alpha-L RNA-binding motif"/>
    <property type="match status" value="1"/>
</dbReference>
<dbReference type="CDD" id="cd00165">
    <property type="entry name" value="S4"/>
    <property type="match status" value="1"/>
</dbReference>
<dbReference type="InterPro" id="IPR042092">
    <property type="entry name" value="PsdUridine_s_RsuA/RluB/E/F_cat"/>
</dbReference>
<dbReference type="FunFam" id="3.10.290.10:FF:000003">
    <property type="entry name" value="Pseudouridine synthase"/>
    <property type="match status" value="1"/>
</dbReference>
<dbReference type="InterPro" id="IPR020103">
    <property type="entry name" value="PsdUridine_synth_cat_dom_sf"/>
</dbReference>
<dbReference type="InterPro" id="IPR036986">
    <property type="entry name" value="S4_RNA-bd_sf"/>
</dbReference>
<evidence type="ECO:0000256" key="4">
    <source>
        <dbReference type="ARBA" id="ARBA00023235"/>
    </source>
</evidence>
<gene>
    <name evidence="10" type="ORF">CF386_06085</name>
</gene>
<comment type="catalytic activity">
    <reaction evidence="5">
        <text>uridine(2605) in 23S rRNA = pseudouridine(2605) in 23S rRNA</text>
        <dbReference type="Rhea" id="RHEA:42520"/>
        <dbReference type="Rhea" id="RHEA-COMP:10095"/>
        <dbReference type="Rhea" id="RHEA-COMP:10096"/>
        <dbReference type="ChEBI" id="CHEBI:65314"/>
        <dbReference type="ChEBI" id="CHEBI:65315"/>
        <dbReference type="EC" id="5.4.99.22"/>
    </reaction>
</comment>
<dbReference type="PANTHER" id="PTHR47683:SF3">
    <property type="entry name" value="RIBOSOMAL LARGE SUBUNIT PSEUDOURIDINE SYNTHASE B"/>
    <property type="match status" value="1"/>
</dbReference>
<evidence type="ECO:0000256" key="2">
    <source>
        <dbReference type="ARBA" id="ARBA00022552"/>
    </source>
</evidence>
<dbReference type="SMART" id="SM00363">
    <property type="entry name" value="S4"/>
    <property type="match status" value="1"/>
</dbReference>
<evidence type="ECO:0000256" key="3">
    <source>
        <dbReference type="ARBA" id="ARBA00022884"/>
    </source>
</evidence>
<dbReference type="PROSITE" id="PS50889">
    <property type="entry name" value="S4"/>
    <property type="match status" value="1"/>
</dbReference>
<dbReference type="Gene3D" id="3.30.70.580">
    <property type="entry name" value="Pseudouridine synthase I, catalytic domain, N-terminal subdomain"/>
    <property type="match status" value="1"/>
</dbReference>
<dbReference type="InterPro" id="IPR018496">
    <property type="entry name" value="PsdUridine_synth_RsuA/RluB_CS"/>
</dbReference>
<organism evidence="10 11">
    <name type="scientific">Paraphotobacterium marinum</name>
    <dbReference type="NCBI Taxonomy" id="1755811"/>
    <lineage>
        <taxon>Bacteria</taxon>
        <taxon>Pseudomonadati</taxon>
        <taxon>Pseudomonadota</taxon>
        <taxon>Gammaproteobacteria</taxon>
        <taxon>Vibrionales</taxon>
        <taxon>Vibrionaceae</taxon>
        <taxon>Paraphotobacterium</taxon>
    </lineage>
</organism>
<dbReference type="Gene3D" id="3.10.290.10">
    <property type="entry name" value="RNA-binding S4 domain"/>
    <property type="match status" value="1"/>
</dbReference>
<dbReference type="InterPro" id="IPR006145">
    <property type="entry name" value="PsdUridine_synth_RsuA/RluA"/>
</dbReference>
<evidence type="ECO:0000313" key="10">
    <source>
        <dbReference type="EMBL" id="ASK78604.1"/>
    </source>
</evidence>
<dbReference type="InterPro" id="IPR050343">
    <property type="entry name" value="RsuA_PseudoU_synthase"/>
</dbReference>
<accession>A0A220VDY1</accession>
<dbReference type="RefSeq" id="WP_089073512.1">
    <property type="nucleotide sequence ID" value="NZ_CBCSAM010000001.1"/>
</dbReference>